<evidence type="ECO:0000256" key="1">
    <source>
        <dbReference type="ARBA" id="ARBA00022679"/>
    </source>
</evidence>
<proteinExistence type="predicted"/>
<keyword evidence="2" id="KW-0012">Acyltransferase</keyword>
<sequence length="190" mass="21139">MACGLLDQPVLAGRVGRRRVSRSPRPVPPKLSCVNERIEIVPVAWDDPRAEALRAEFMADMDAIYGDTPPKYHGFFSTENVEVFGSWLALVDGEPAGHVALMSLGIPQPDALELRRLHVRPEFRRRGLARKLIDAVVEGAREQGAARLLLECGVRQPEAAALYPAYGFERIPNFPPFDRKPEQLCFGLVL</sequence>
<evidence type="ECO:0000313" key="5">
    <source>
        <dbReference type="Proteomes" id="UP000274391"/>
    </source>
</evidence>
<keyword evidence="1 4" id="KW-0808">Transferase</keyword>
<evidence type="ECO:0000259" key="3">
    <source>
        <dbReference type="PROSITE" id="PS51186"/>
    </source>
</evidence>
<feature type="domain" description="N-acetyltransferase" evidence="3">
    <location>
        <begin position="38"/>
        <end position="190"/>
    </location>
</feature>
<gene>
    <name evidence="4" type="ORF">EG850_08405</name>
</gene>
<dbReference type="Proteomes" id="UP000274391">
    <property type="component" value="Unassembled WGS sequence"/>
</dbReference>
<evidence type="ECO:0000313" key="4">
    <source>
        <dbReference type="EMBL" id="RRJ86361.1"/>
    </source>
</evidence>
<dbReference type="PANTHER" id="PTHR43877">
    <property type="entry name" value="AMINOALKYLPHOSPHONATE N-ACETYLTRANSFERASE-RELATED-RELATED"/>
    <property type="match status" value="1"/>
</dbReference>
<organism evidence="4 5">
    <name type="scientific">Gulosibacter macacae</name>
    <dbReference type="NCBI Taxonomy" id="2488791"/>
    <lineage>
        <taxon>Bacteria</taxon>
        <taxon>Bacillati</taxon>
        <taxon>Actinomycetota</taxon>
        <taxon>Actinomycetes</taxon>
        <taxon>Micrococcales</taxon>
        <taxon>Microbacteriaceae</taxon>
        <taxon>Gulosibacter</taxon>
    </lineage>
</organism>
<dbReference type="InterPro" id="IPR050832">
    <property type="entry name" value="Bact_Acetyltransf"/>
</dbReference>
<dbReference type="PROSITE" id="PS51186">
    <property type="entry name" value="GNAT"/>
    <property type="match status" value="1"/>
</dbReference>
<dbReference type="GO" id="GO:0016747">
    <property type="term" value="F:acyltransferase activity, transferring groups other than amino-acyl groups"/>
    <property type="evidence" value="ECO:0007669"/>
    <property type="project" value="InterPro"/>
</dbReference>
<dbReference type="Pfam" id="PF00583">
    <property type="entry name" value="Acetyltransf_1"/>
    <property type="match status" value="1"/>
</dbReference>
<dbReference type="AlphaFoldDB" id="A0A3P3VU70"/>
<dbReference type="InterPro" id="IPR000182">
    <property type="entry name" value="GNAT_dom"/>
</dbReference>
<dbReference type="InterPro" id="IPR016181">
    <property type="entry name" value="Acyl_CoA_acyltransferase"/>
</dbReference>
<name>A0A3P3VU70_9MICO</name>
<accession>A0A3P3VU70</accession>
<dbReference type="Gene3D" id="3.40.630.30">
    <property type="match status" value="1"/>
</dbReference>
<reference evidence="4 5" key="1">
    <citation type="submission" date="2018-11" db="EMBL/GenBank/DDBJ databases">
        <title>YIM 102482-1 draft genome.</title>
        <authorList>
            <person name="Li G."/>
            <person name="Jiang Y."/>
        </authorList>
    </citation>
    <scope>NUCLEOTIDE SEQUENCE [LARGE SCALE GENOMIC DNA]</scope>
    <source>
        <strain evidence="4 5">YIM 102482-1</strain>
    </source>
</reference>
<dbReference type="SUPFAM" id="SSF55729">
    <property type="entry name" value="Acyl-CoA N-acyltransferases (Nat)"/>
    <property type="match status" value="1"/>
</dbReference>
<dbReference type="CDD" id="cd04301">
    <property type="entry name" value="NAT_SF"/>
    <property type="match status" value="1"/>
</dbReference>
<protein>
    <submittedName>
        <fullName evidence="4">GNAT family N-acetyltransferase</fullName>
    </submittedName>
</protein>
<dbReference type="OrthoDB" id="70840at2"/>
<evidence type="ECO:0000256" key="2">
    <source>
        <dbReference type="ARBA" id="ARBA00023315"/>
    </source>
</evidence>
<dbReference type="EMBL" id="RQVS01000009">
    <property type="protein sequence ID" value="RRJ86361.1"/>
    <property type="molecule type" value="Genomic_DNA"/>
</dbReference>
<comment type="caution">
    <text evidence="4">The sequence shown here is derived from an EMBL/GenBank/DDBJ whole genome shotgun (WGS) entry which is preliminary data.</text>
</comment>
<keyword evidence="5" id="KW-1185">Reference proteome</keyword>